<dbReference type="PRINTS" id="PR00131">
    <property type="entry name" value="GLHYDRLASE1"/>
</dbReference>
<gene>
    <name evidence="3" type="ORF">ASPSYDRAFT_93959</name>
</gene>
<sequence>MSVLFLAGLASVAQAQQIYITTTGYTARPECTAAAAATPASKATPSYRFEEFSFTQSETVRYATSVPGSATTHTFGPGYSEALDRLGTTLSTTTWGSWVPGKTSISATDTDDEYGQAAWSSQWQAASLVNYTTIGLYTTTVSPTPIPSSELVLPPRDYFGPTDCYNFPDDFLFGVAGSAAQIEGAIGLEGRAPALQEKLIQDDSPKNYVTNENYYLYKQDIQRLAAMGVKYYSFSIPWTRILPFTVPGSPINKQGIKHYDDLINYILEVGMQPVVTMIHFDSPLYFLKDANLSAVADIGYSNGGYWHPEFVEAFVNYGKVLFTHFGDRVPIWTTFNEPLLYAFNFTGIDNVVRAHAELYHYYHDVLGGTGKVGFKLNDNFGVPKNPENETDVKATNRFNEMQLGPFGNPLCLGEQYPASILDTLPGATALSDDDLEYVANTTDFFGIDPYTATVISVPAGGIEACASQNMAINPLFPYCVTQETTNIYNWDIGYRSHSYVYITPTYLRSYLSYLWNTFRKPVVIGEFGFPVYEESKRDLVDQLFDSPRSTYYLSYLSETLRAIWEDGVHVLGAFAWSFMDNWEFGDYDSQFGIQVVNRTTQERFFKKSFFDVVDFVGARGGLGYAH</sequence>
<dbReference type="VEuPathDB" id="FungiDB:ASPSYDRAFT_93959"/>
<dbReference type="OrthoDB" id="65569at2759"/>
<dbReference type="Gene3D" id="3.20.20.80">
    <property type="entry name" value="Glycosidases"/>
    <property type="match status" value="1"/>
</dbReference>
<keyword evidence="4" id="KW-1185">Reference proteome</keyword>
<dbReference type="Proteomes" id="UP000184356">
    <property type="component" value="Unassembled WGS sequence"/>
</dbReference>
<name>A0A1L9T448_9EURO</name>
<evidence type="ECO:0000313" key="3">
    <source>
        <dbReference type="EMBL" id="OJJ54197.1"/>
    </source>
</evidence>
<evidence type="ECO:0008006" key="5">
    <source>
        <dbReference type="Google" id="ProtNLM"/>
    </source>
</evidence>
<dbReference type="EMBL" id="KV878595">
    <property type="protein sequence ID" value="OJJ54197.1"/>
    <property type="molecule type" value="Genomic_DNA"/>
</dbReference>
<evidence type="ECO:0000256" key="2">
    <source>
        <dbReference type="SAM" id="SignalP"/>
    </source>
</evidence>
<dbReference type="AlphaFoldDB" id="A0A1L9T448"/>
<evidence type="ECO:0000313" key="4">
    <source>
        <dbReference type="Proteomes" id="UP000184356"/>
    </source>
</evidence>
<feature type="chain" id="PRO_5012973641" description="Beta-glucosidase" evidence="2">
    <location>
        <begin position="16"/>
        <end position="626"/>
    </location>
</feature>
<dbReference type="GeneID" id="63768986"/>
<dbReference type="RefSeq" id="XP_040698003.1">
    <property type="nucleotide sequence ID" value="XM_040852913.1"/>
</dbReference>
<evidence type="ECO:0000256" key="1">
    <source>
        <dbReference type="RuleBase" id="RU003690"/>
    </source>
</evidence>
<dbReference type="SUPFAM" id="SSF51445">
    <property type="entry name" value="(Trans)glycosidases"/>
    <property type="match status" value="1"/>
</dbReference>
<protein>
    <recommendedName>
        <fullName evidence="5">Beta-glucosidase</fullName>
    </recommendedName>
</protein>
<comment type="similarity">
    <text evidence="1">Belongs to the glycosyl hydrolase 1 family.</text>
</comment>
<proteinExistence type="inferred from homology"/>
<feature type="signal peptide" evidence="2">
    <location>
        <begin position="1"/>
        <end position="15"/>
    </location>
</feature>
<dbReference type="InterPro" id="IPR001360">
    <property type="entry name" value="Glyco_hydro_1"/>
</dbReference>
<keyword evidence="2" id="KW-0732">Signal</keyword>
<organism evidence="3 4">
    <name type="scientific">Aspergillus sydowii CBS 593.65</name>
    <dbReference type="NCBI Taxonomy" id="1036612"/>
    <lineage>
        <taxon>Eukaryota</taxon>
        <taxon>Fungi</taxon>
        <taxon>Dikarya</taxon>
        <taxon>Ascomycota</taxon>
        <taxon>Pezizomycotina</taxon>
        <taxon>Eurotiomycetes</taxon>
        <taxon>Eurotiomycetidae</taxon>
        <taxon>Eurotiales</taxon>
        <taxon>Aspergillaceae</taxon>
        <taxon>Aspergillus</taxon>
        <taxon>Aspergillus subgen. Nidulantes</taxon>
    </lineage>
</organism>
<dbReference type="PANTHER" id="PTHR10353">
    <property type="entry name" value="GLYCOSYL HYDROLASE"/>
    <property type="match status" value="1"/>
</dbReference>
<reference evidence="4" key="1">
    <citation type="journal article" date="2017" name="Genome Biol.">
        <title>Comparative genomics reveals high biological diversity and specific adaptations in the industrially and medically important fungal genus Aspergillus.</title>
        <authorList>
            <person name="de Vries R.P."/>
            <person name="Riley R."/>
            <person name="Wiebenga A."/>
            <person name="Aguilar-Osorio G."/>
            <person name="Amillis S."/>
            <person name="Uchima C.A."/>
            <person name="Anderluh G."/>
            <person name="Asadollahi M."/>
            <person name="Askin M."/>
            <person name="Barry K."/>
            <person name="Battaglia E."/>
            <person name="Bayram O."/>
            <person name="Benocci T."/>
            <person name="Braus-Stromeyer S.A."/>
            <person name="Caldana C."/>
            <person name="Canovas D."/>
            <person name="Cerqueira G.C."/>
            <person name="Chen F."/>
            <person name="Chen W."/>
            <person name="Choi C."/>
            <person name="Clum A."/>
            <person name="Dos Santos R.A."/>
            <person name="Damasio A.R."/>
            <person name="Diallinas G."/>
            <person name="Emri T."/>
            <person name="Fekete E."/>
            <person name="Flipphi M."/>
            <person name="Freyberg S."/>
            <person name="Gallo A."/>
            <person name="Gournas C."/>
            <person name="Habgood R."/>
            <person name="Hainaut M."/>
            <person name="Harispe M.L."/>
            <person name="Henrissat B."/>
            <person name="Hilden K.S."/>
            <person name="Hope R."/>
            <person name="Hossain A."/>
            <person name="Karabika E."/>
            <person name="Karaffa L."/>
            <person name="Karanyi Z."/>
            <person name="Krasevec N."/>
            <person name="Kuo A."/>
            <person name="Kusch H."/>
            <person name="LaButti K."/>
            <person name="Lagendijk E.L."/>
            <person name="Lapidus A."/>
            <person name="Levasseur A."/>
            <person name="Lindquist E."/>
            <person name="Lipzen A."/>
            <person name="Logrieco A.F."/>
            <person name="MacCabe A."/>
            <person name="Maekelae M.R."/>
            <person name="Malavazi I."/>
            <person name="Melin P."/>
            <person name="Meyer V."/>
            <person name="Mielnichuk N."/>
            <person name="Miskei M."/>
            <person name="Molnar A.P."/>
            <person name="Mule G."/>
            <person name="Ngan C.Y."/>
            <person name="Orejas M."/>
            <person name="Orosz E."/>
            <person name="Ouedraogo J.P."/>
            <person name="Overkamp K.M."/>
            <person name="Park H.-S."/>
            <person name="Perrone G."/>
            <person name="Piumi F."/>
            <person name="Punt P.J."/>
            <person name="Ram A.F."/>
            <person name="Ramon A."/>
            <person name="Rauscher S."/>
            <person name="Record E."/>
            <person name="Riano-Pachon D.M."/>
            <person name="Robert V."/>
            <person name="Roehrig J."/>
            <person name="Ruller R."/>
            <person name="Salamov A."/>
            <person name="Salih N.S."/>
            <person name="Samson R.A."/>
            <person name="Sandor E."/>
            <person name="Sanguinetti M."/>
            <person name="Schuetze T."/>
            <person name="Sepcic K."/>
            <person name="Shelest E."/>
            <person name="Sherlock G."/>
            <person name="Sophianopoulou V."/>
            <person name="Squina F.M."/>
            <person name="Sun H."/>
            <person name="Susca A."/>
            <person name="Todd R.B."/>
            <person name="Tsang A."/>
            <person name="Unkles S.E."/>
            <person name="van de Wiele N."/>
            <person name="van Rossen-Uffink D."/>
            <person name="Oliveira J.V."/>
            <person name="Vesth T.C."/>
            <person name="Visser J."/>
            <person name="Yu J.-H."/>
            <person name="Zhou M."/>
            <person name="Andersen M.R."/>
            <person name="Archer D.B."/>
            <person name="Baker S.E."/>
            <person name="Benoit I."/>
            <person name="Brakhage A.A."/>
            <person name="Braus G.H."/>
            <person name="Fischer R."/>
            <person name="Frisvad J.C."/>
            <person name="Goldman G.H."/>
            <person name="Houbraken J."/>
            <person name="Oakley B."/>
            <person name="Pocsi I."/>
            <person name="Scazzocchio C."/>
            <person name="Seiboth B."/>
            <person name="vanKuyk P.A."/>
            <person name="Wortman J."/>
            <person name="Dyer P.S."/>
            <person name="Grigoriev I.V."/>
        </authorList>
    </citation>
    <scope>NUCLEOTIDE SEQUENCE [LARGE SCALE GENOMIC DNA]</scope>
    <source>
        <strain evidence="4">CBS 593.65</strain>
    </source>
</reference>
<dbReference type="FunFam" id="3.20.20.80:FF:000182">
    <property type="entry name" value="Beta-glucosidase 1A"/>
    <property type="match status" value="1"/>
</dbReference>
<dbReference type="STRING" id="1036612.A0A1L9T448"/>
<dbReference type="Pfam" id="PF00232">
    <property type="entry name" value="Glyco_hydro_1"/>
    <property type="match status" value="1"/>
</dbReference>
<dbReference type="GO" id="GO:0005975">
    <property type="term" value="P:carbohydrate metabolic process"/>
    <property type="evidence" value="ECO:0007669"/>
    <property type="project" value="InterPro"/>
</dbReference>
<dbReference type="PANTHER" id="PTHR10353:SF53">
    <property type="entry name" value="BETA-1,4-GLUCOSIDASE (EUROFUNG)"/>
    <property type="match status" value="1"/>
</dbReference>
<dbReference type="GO" id="GO:0008422">
    <property type="term" value="F:beta-glucosidase activity"/>
    <property type="evidence" value="ECO:0007669"/>
    <property type="project" value="TreeGrafter"/>
</dbReference>
<dbReference type="InterPro" id="IPR017853">
    <property type="entry name" value="GH"/>
</dbReference>
<accession>A0A1L9T448</accession>